<keyword evidence="2" id="KW-1185">Reference proteome</keyword>
<dbReference type="Proteomes" id="UP000559860">
    <property type="component" value="Unassembled WGS sequence"/>
</dbReference>
<evidence type="ECO:0000313" key="1">
    <source>
        <dbReference type="EMBL" id="MBB2170506.1"/>
    </source>
</evidence>
<evidence type="ECO:0000313" key="2">
    <source>
        <dbReference type="Proteomes" id="UP000559860"/>
    </source>
</evidence>
<protein>
    <submittedName>
        <fullName evidence="1">Uncharacterized protein</fullName>
    </submittedName>
</protein>
<comment type="caution">
    <text evidence="1">The sequence shown here is derived from an EMBL/GenBank/DDBJ whole genome shotgun (WGS) entry which is preliminary data.</text>
</comment>
<gene>
    <name evidence="1" type="ORF">HLH36_19620</name>
</gene>
<organism evidence="1 2">
    <name type="scientific">Gluconacetobacter aggeris</name>
    <dbReference type="NCBI Taxonomy" id="1286186"/>
    <lineage>
        <taxon>Bacteria</taxon>
        <taxon>Pseudomonadati</taxon>
        <taxon>Pseudomonadota</taxon>
        <taxon>Alphaproteobacteria</taxon>
        <taxon>Acetobacterales</taxon>
        <taxon>Acetobacteraceae</taxon>
        <taxon>Gluconacetobacter</taxon>
    </lineage>
</organism>
<reference evidence="1 2" key="1">
    <citation type="submission" date="2020-04" db="EMBL/GenBank/DDBJ databases">
        <title>Description of novel Gluconacetobacter.</title>
        <authorList>
            <person name="Sombolestani A."/>
        </authorList>
    </citation>
    <scope>NUCLEOTIDE SEQUENCE [LARGE SCALE GENOMIC DNA]</scope>
    <source>
        <strain evidence="1 2">LMG 27801</strain>
    </source>
</reference>
<sequence length="109" mass="12731">MDEFEKPLTLQEVLERLKGLIGRTKLLSHLSAYPTYNGEPTHRRWGSRIIFYRDDYQRLLASLERPSASLSKRERITHAPPLPSAEKAYLRAMKLLAKKNTKARRPTKR</sequence>
<proteinExistence type="predicted"/>
<dbReference type="AlphaFoldDB" id="A0A7W4IWU4"/>
<dbReference type="EMBL" id="JABEQD010000059">
    <property type="protein sequence ID" value="MBB2170506.1"/>
    <property type="molecule type" value="Genomic_DNA"/>
</dbReference>
<name>A0A7W4IWU4_9PROT</name>
<accession>A0A7W4IWU4</accession>